<dbReference type="Pfam" id="PF04829">
    <property type="entry name" value="PT-VENN"/>
    <property type="match status" value="1"/>
</dbReference>
<gene>
    <name evidence="6" type="ORF">ymoll0001_41220</name>
    <name evidence="7" type="ORF">ymoll0001_41290</name>
</gene>
<evidence type="ECO:0000313" key="7">
    <source>
        <dbReference type="EMBL" id="EEQ08569.1"/>
    </source>
</evidence>
<keyword evidence="8" id="KW-1185">Reference proteome</keyword>
<protein>
    <submittedName>
        <fullName evidence="6">Possible adhesin/hemolysin</fullName>
    </submittedName>
</protein>
<proteinExistence type="predicted"/>
<name>A0ABP2E7T7_YERMW</name>
<reference evidence="6 8" key="1">
    <citation type="submission" date="2008-12" db="EMBL/GenBank/DDBJ databases">
        <title>Annotation of the Yersinia mollaretii ATCC 43969 genome.</title>
        <authorList>
            <person name="Read T.D."/>
            <person name="Akmal A."/>
            <person name="Bishop-Lilly K."/>
            <person name="Chen P.E."/>
            <person name="Cook C."/>
            <person name="Kiley M.P."/>
            <person name="Lentz S."/>
            <person name="Mateczun A."/>
            <person name="Nagarajan N."/>
            <person name="Nolan N."/>
            <person name="Osborne B.I."/>
            <person name="Pop M."/>
            <person name="Sozhamannan S."/>
            <person name="Stewart A.C."/>
            <person name="Sulakvelidze A."/>
            <person name="Thomason B."/>
            <person name="Willner K."/>
            <person name="Zwick M.E."/>
        </authorList>
    </citation>
    <scope>NUCLEOTIDE SEQUENCE [LARGE SCALE GENOMIC DNA]</scope>
    <source>
        <strain evidence="6">ATCC 43969</strain>
        <strain evidence="8">ATCC 43969 / DSM 18520 / CIP 103324 / CNY 7263 / WAIP 204</strain>
    </source>
</reference>
<evidence type="ECO:0000313" key="8">
    <source>
        <dbReference type="Proteomes" id="UP000003027"/>
    </source>
</evidence>
<keyword evidence="2" id="KW-0800">Toxin</keyword>
<accession>A0ABP2E7T7</accession>
<evidence type="ECO:0000256" key="3">
    <source>
        <dbReference type="ARBA" id="ARBA00022913"/>
    </source>
</evidence>
<evidence type="ECO:0000313" key="6">
    <source>
        <dbReference type="EMBL" id="EEQ08568.1"/>
    </source>
</evidence>
<evidence type="ECO:0000256" key="1">
    <source>
        <dbReference type="ARBA" id="ARBA00004219"/>
    </source>
</evidence>
<feature type="domain" description="VENN motif-containing" evidence="5">
    <location>
        <begin position="14"/>
        <end position="49"/>
    </location>
</feature>
<sequence>MAPTIIAAMGWDKDNLSEDQKQTVSALATLAAGLAGGLTGDSTADTVAG</sequence>
<dbReference type="Proteomes" id="UP000003027">
    <property type="component" value="Unassembled WGS sequence"/>
</dbReference>
<dbReference type="InterPro" id="IPR006914">
    <property type="entry name" value="VENN_dom"/>
</dbReference>
<organism evidence="6 8">
    <name type="scientific">Yersinia mollaretii (strain ATCC 43969 / DSM 18520 / CIP 103324 / CNY 7263 / WAIP 204)</name>
    <dbReference type="NCBI Taxonomy" id="349967"/>
    <lineage>
        <taxon>Bacteria</taxon>
        <taxon>Pseudomonadati</taxon>
        <taxon>Pseudomonadota</taxon>
        <taxon>Gammaproteobacteria</taxon>
        <taxon>Enterobacterales</taxon>
        <taxon>Yersiniaceae</taxon>
        <taxon>Yersinia</taxon>
    </lineage>
</organism>
<evidence type="ECO:0000259" key="5">
    <source>
        <dbReference type="Pfam" id="PF04829"/>
    </source>
</evidence>
<evidence type="ECO:0000256" key="4">
    <source>
        <dbReference type="ARBA" id="ARBA00023026"/>
    </source>
</evidence>
<comment type="caution">
    <text evidence="6">The sequence shown here is derived from an EMBL/GenBank/DDBJ whole genome shotgun (WGS) entry which is preliminary data.</text>
</comment>
<dbReference type="EMBL" id="AALD02000142">
    <property type="protein sequence ID" value="EEQ08569.1"/>
    <property type="molecule type" value="Genomic_DNA"/>
</dbReference>
<comment type="subcellular location">
    <subcellularLocation>
        <location evidence="1">Target cell</location>
        <location evidence="1">Target cell cytoplasm</location>
    </subcellularLocation>
</comment>
<keyword evidence="3" id="KW-1266">Target cell cytoplasm</keyword>
<feature type="non-terminal residue" evidence="6">
    <location>
        <position position="49"/>
    </location>
</feature>
<keyword evidence="4" id="KW-0843">Virulence</keyword>
<dbReference type="EMBL" id="AALD02000143">
    <property type="protein sequence ID" value="EEQ08568.1"/>
    <property type="molecule type" value="Genomic_DNA"/>
</dbReference>
<evidence type="ECO:0000256" key="2">
    <source>
        <dbReference type="ARBA" id="ARBA00022656"/>
    </source>
</evidence>